<evidence type="ECO:0000256" key="3">
    <source>
        <dbReference type="ARBA" id="ARBA00022475"/>
    </source>
</evidence>
<feature type="transmembrane region" description="Helical" evidence="10">
    <location>
        <begin position="191"/>
        <end position="212"/>
    </location>
</feature>
<evidence type="ECO:0000313" key="13">
    <source>
        <dbReference type="Proteomes" id="UP000183371"/>
    </source>
</evidence>
<sequence>MKLLRLVPEQTNFRFMHWRVLSFPFSGITAVLSIVLFLTVGLNYGIDFKGGTLIELQSTNGPANLSEIRRTLGGLNLGDVQVQEFGSPTEVLIRIESQGEGESAQQDVVENVRSAFTDGYEFRRTEVVGPRVSGELAYAGTLAVGSALLMIMFYIWFRFEWQFAVGAIITTFNDILLTVGLFAILQLDFTLSSIAAVLTIIGYSLNDTVVVYDRIRENLRRYKRLSLEELLDKSINETLSRTTMTSVTTLLALFALYFLGGEVIQSFVLAMIFGIVIGTYSSIFLASPLLMLMKLRTSVFDKKDDETSPAKSA</sequence>
<dbReference type="InterPro" id="IPR022813">
    <property type="entry name" value="SecD/SecF_arch_bac"/>
</dbReference>
<dbReference type="InterPro" id="IPR005665">
    <property type="entry name" value="SecF_bac"/>
</dbReference>
<gene>
    <name evidence="10" type="primary">secF</name>
    <name evidence="12" type="ORF">SAMN05444141_10172</name>
</gene>
<dbReference type="PRINTS" id="PR01755">
    <property type="entry name" value="SECFTRNLCASE"/>
</dbReference>
<evidence type="ECO:0000256" key="8">
    <source>
        <dbReference type="ARBA" id="ARBA00023010"/>
    </source>
</evidence>
<dbReference type="Pfam" id="PF02355">
    <property type="entry name" value="SecD_SecF_C"/>
    <property type="match status" value="1"/>
</dbReference>
<dbReference type="PANTHER" id="PTHR30081">
    <property type="entry name" value="PROTEIN-EXPORT MEMBRANE PROTEIN SEC"/>
    <property type="match status" value="1"/>
</dbReference>
<dbReference type="InterPro" id="IPR022646">
    <property type="entry name" value="SecD/SecF_CS"/>
</dbReference>
<dbReference type="GO" id="GO:0005886">
    <property type="term" value="C:plasma membrane"/>
    <property type="evidence" value="ECO:0007669"/>
    <property type="project" value="UniProtKB-SubCell"/>
</dbReference>
<keyword evidence="5 10" id="KW-0812">Transmembrane</keyword>
<organism evidence="12 13">
    <name type="scientific">Pseudovibrio denitrificans</name>
    <dbReference type="NCBI Taxonomy" id="258256"/>
    <lineage>
        <taxon>Bacteria</taxon>
        <taxon>Pseudomonadati</taxon>
        <taxon>Pseudomonadota</taxon>
        <taxon>Alphaproteobacteria</taxon>
        <taxon>Hyphomicrobiales</taxon>
        <taxon>Stappiaceae</taxon>
        <taxon>Pseudovibrio</taxon>
    </lineage>
</organism>
<feature type="transmembrane region" description="Helical" evidence="10">
    <location>
        <begin position="21"/>
        <end position="46"/>
    </location>
</feature>
<dbReference type="NCBIfam" id="TIGR00916">
    <property type="entry name" value="2A0604s01"/>
    <property type="match status" value="1"/>
</dbReference>
<dbReference type="NCBIfam" id="TIGR00966">
    <property type="entry name" value="transloc_SecF"/>
    <property type="match status" value="1"/>
</dbReference>
<dbReference type="GO" id="GO:0043952">
    <property type="term" value="P:protein transport by the Sec complex"/>
    <property type="evidence" value="ECO:0007669"/>
    <property type="project" value="UniProtKB-UniRule"/>
</dbReference>
<keyword evidence="9 10" id="KW-0472">Membrane</keyword>
<evidence type="ECO:0000256" key="1">
    <source>
        <dbReference type="ARBA" id="ARBA00004651"/>
    </source>
</evidence>
<comment type="subunit">
    <text evidence="10">Forms a complex with SecD. Part of the essential Sec protein translocation apparatus which comprises SecA, SecYEG and auxiliary proteins SecDF-YajC and YidC.</text>
</comment>
<feature type="transmembrane region" description="Helical" evidence="10">
    <location>
        <begin position="136"/>
        <end position="156"/>
    </location>
</feature>
<dbReference type="PANTHER" id="PTHR30081:SF8">
    <property type="entry name" value="PROTEIN TRANSLOCASE SUBUNIT SECF"/>
    <property type="match status" value="1"/>
</dbReference>
<dbReference type="HAMAP" id="MF_01464_B">
    <property type="entry name" value="SecF_B"/>
    <property type="match status" value="1"/>
</dbReference>
<feature type="transmembrane region" description="Helical" evidence="10">
    <location>
        <begin position="243"/>
        <end position="260"/>
    </location>
</feature>
<keyword evidence="4" id="KW-0997">Cell inner membrane</keyword>
<dbReference type="RefSeq" id="WP_008546498.1">
    <property type="nucleotide sequence ID" value="NZ_FPBD01000001.1"/>
</dbReference>
<keyword evidence="13" id="KW-1185">Reference proteome</keyword>
<keyword evidence="6 10" id="KW-0653">Protein transport</keyword>
<dbReference type="GO" id="GO:0065002">
    <property type="term" value="P:intracellular protein transmembrane transport"/>
    <property type="evidence" value="ECO:0007669"/>
    <property type="project" value="UniProtKB-UniRule"/>
</dbReference>
<evidence type="ECO:0000256" key="5">
    <source>
        <dbReference type="ARBA" id="ARBA00022692"/>
    </source>
</evidence>
<dbReference type="InterPro" id="IPR000731">
    <property type="entry name" value="SSD"/>
</dbReference>
<evidence type="ECO:0000259" key="11">
    <source>
        <dbReference type="PROSITE" id="PS50156"/>
    </source>
</evidence>
<evidence type="ECO:0000256" key="9">
    <source>
        <dbReference type="ARBA" id="ARBA00023136"/>
    </source>
</evidence>
<dbReference type="InterPro" id="IPR055344">
    <property type="entry name" value="SecD_SecF_C_bact"/>
</dbReference>
<feature type="domain" description="SSD" evidence="11">
    <location>
        <begin position="160"/>
        <end position="292"/>
    </location>
</feature>
<dbReference type="GO" id="GO:0015450">
    <property type="term" value="F:protein-transporting ATPase activity"/>
    <property type="evidence" value="ECO:0007669"/>
    <property type="project" value="InterPro"/>
</dbReference>
<evidence type="ECO:0000256" key="4">
    <source>
        <dbReference type="ARBA" id="ARBA00022519"/>
    </source>
</evidence>
<evidence type="ECO:0000256" key="6">
    <source>
        <dbReference type="ARBA" id="ARBA00022927"/>
    </source>
</evidence>
<reference evidence="13" key="1">
    <citation type="submission" date="2016-10" db="EMBL/GenBank/DDBJ databases">
        <authorList>
            <person name="Varghese N."/>
            <person name="Submissions S."/>
        </authorList>
    </citation>
    <scope>NUCLEOTIDE SEQUENCE [LARGE SCALE GENOMIC DNA]</scope>
    <source>
        <strain evidence="13">DSM 17465</strain>
    </source>
</reference>
<proteinExistence type="inferred from homology"/>
<dbReference type="Pfam" id="PF07549">
    <property type="entry name" value="Sec_GG"/>
    <property type="match status" value="1"/>
</dbReference>
<keyword evidence="3 10" id="KW-1003">Cell membrane</keyword>
<protein>
    <recommendedName>
        <fullName evidence="10">Protein-export membrane protein SecF</fullName>
    </recommendedName>
</protein>
<dbReference type="EMBL" id="FPBD01000001">
    <property type="protein sequence ID" value="SFT35643.1"/>
    <property type="molecule type" value="Genomic_DNA"/>
</dbReference>
<dbReference type="GO" id="GO:0006605">
    <property type="term" value="P:protein targeting"/>
    <property type="evidence" value="ECO:0007669"/>
    <property type="project" value="UniProtKB-UniRule"/>
</dbReference>
<evidence type="ECO:0000256" key="10">
    <source>
        <dbReference type="HAMAP-Rule" id="MF_01464"/>
    </source>
</evidence>
<dbReference type="AlphaFoldDB" id="A0A1I6XC11"/>
<comment type="similarity">
    <text evidence="10">Belongs to the SecD/SecF family. SecF subfamily.</text>
</comment>
<comment type="subcellular location">
    <subcellularLocation>
        <location evidence="1 10">Cell membrane</location>
        <topology evidence="1 10">Multi-pass membrane protein</topology>
    </subcellularLocation>
</comment>
<comment type="function">
    <text evidence="10">Part of the Sec protein translocase complex. Interacts with the SecYEG preprotein conducting channel. SecDF uses the proton motive force (PMF) to complete protein translocation after the ATP-dependent function of SecA.</text>
</comment>
<feature type="transmembrane region" description="Helical" evidence="10">
    <location>
        <begin position="266"/>
        <end position="293"/>
    </location>
</feature>
<dbReference type="Proteomes" id="UP000183371">
    <property type="component" value="Unassembled WGS sequence"/>
</dbReference>
<dbReference type="Gene3D" id="1.20.1640.10">
    <property type="entry name" value="Multidrug efflux transporter AcrB transmembrane domain"/>
    <property type="match status" value="1"/>
</dbReference>
<keyword evidence="8 10" id="KW-0811">Translocation</keyword>
<dbReference type="InterPro" id="IPR048634">
    <property type="entry name" value="SecD_SecF_C"/>
</dbReference>
<evidence type="ECO:0000256" key="7">
    <source>
        <dbReference type="ARBA" id="ARBA00022989"/>
    </source>
</evidence>
<dbReference type="SUPFAM" id="SSF82866">
    <property type="entry name" value="Multidrug efflux transporter AcrB transmembrane domain"/>
    <property type="match status" value="1"/>
</dbReference>
<keyword evidence="2 10" id="KW-0813">Transport</keyword>
<name>A0A1I6XC11_9HYPH</name>
<feature type="transmembrane region" description="Helical" evidence="10">
    <location>
        <begin position="163"/>
        <end position="185"/>
    </location>
</feature>
<keyword evidence="7 10" id="KW-1133">Transmembrane helix</keyword>
<dbReference type="PROSITE" id="PS50156">
    <property type="entry name" value="SSD"/>
    <property type="match status" value="1"/>
</dbReference>
<dbReference type="InterPro" id="IPR022645">
    <property type="entry name" value="SecD/SecF_bac"/>
</dbReference>
<evidence type="ECO:0000256" key="2">
    <source>
        <dbReference type="ARBA" id="ARBA00022448"/>
    </source>
</evidence>
<evidence type="ECO:0000313" key="12">
    <source>
        <dbReference type="EMBL" id="SFT35643.1"/>
    </source>
</evidence>
<accession>A0A1I6XC11</accession>